<keyword evidence="2" id="KW-1185">Reference proteome</keyword>
<dbReference type="OrthoDB" id="1832001at2759"/>
<sequence length="202" mass="23165">MSREIKLVKLTNPSPGISPYMKLDEISSVTRELILRTGLRMLELTEPEKTRECRFRSITSLVGERVLHLTSCRLQQSEFGLHVSKPSKQVLELKKGLYVVLWARERYLWNEEDEEHKDTREKTWLQHFSQSYCFLPVTGSSLHSLHGKTVVSISAGKYWASAVTSTGEVYMWDGKNVKDMPPSLSRLPSSSHNNFLLFSSSM</sequence>
<proteinExistence type="predicted"/>
<dbReference type="Proteomes" id="UP000694251">
    <property type="component" value="Chromosome 8"/>
</dbReference>
<reference evidence="1 2" key="1">
    <citation type="submission" date="2020-12" db="EMBL/GenBank/DDBJ databases">
        <title>Concerted genomic and epigenomic changes stabilize Arabidopsis allopolyploids.</title>
        <authorList>
            <person name="Chen Z."/>
        </authorList>
    </citation>
    <scope>NUCLEOTIDE SEQUENCE [LARGE SCALE GENOMIC DNA]</scope>
    <source>
        <strain evidence="1">As9502</strain>
        <tissue evidence="1">Leaf</tissue>
    </source>
</reference>
<dbReference type="EMBL" id="JAEFBJ010000008">
    <property type="protein sequence ID" value="KAG7580654.1"/>
    <property type="molecule type" value="Genomic_DNA"/>
</dbReference>
<evidence type="ECO:0000313" key="2">
    <source>
        <dbReference type="Proteomes" id="UP000694251"/>
    </source>
</evidence>
<comment type="caution">
    <text evidence="1">The sequence shown here is derived from an EMBL/GenBank/DDBJ whole genome shotgun (WGS) entry which is preliminary data.</text>
</comment>
<name>A0A8T2B605_ARASU</name>
<gene>
    <name evidence="1" type="ORF">ISN44_As08g004320</name>
</gene>
<accession>A0A8T2B605</accession>
<dbReference type="AlphaFoldDB" id="A0A8T2B605"/>
<protein>
    <submittedName>
        <fullName evidence="1">Regulator of chromosome condensation 1/beta-lactamase-inhibitor protein II</fullName>
    </submittedName>
</protein>
<evidence type="ECO:0000313" key="1">
    <source>
        <dbReference type="EMBL" id="KAG7580654.1"/>
    </source>
</evidence>
<organism evidence="1 2">
    <name type="scientific">Arabidopsis suecica</name>
    <name type="common">Swedish thale-cress</name>
    <name type="synonym">Cardaminopsis suecica</name>
    <dbReference type="NCBI Taxonomy" id="45249"/>
    <lineage>
        <taxon>Eukaryota</taxon>
        <taxon>Viridiplantae</taxon>
        <taxon>Streptophyta</taxon>
        <taxon>Embryophyta</taxon>
        <taxon>Tracheophyta</taxon>
        <taxon>Spermatophyta</taxon>
        <taxon>Magnoliopsida</taxon>
        <taxon>eudicotyledons</taxon>
        <taxon>Gunneridae</taxon>
        <taxon>Pentapetalae</taxon>
        <taxon>rosids</taxon>
        <taxon>malvids</taxon>
        <taxon>Brassicales</taxon>
        <taxon>Brassicaceae</taxon>
        <taxon>Camelineae</taxon>
        <taxon>Arabidopsis</taxon>
    </lineage>
</organism>